<keyword evidence="4 10" id="KW-0285">Flavoprotein</keyword>
<feature type="binding site" evidence="10">
    <location>
        <position position="141"/>
    </location>
    <ligand>
        <name>FAD</name>
        <dbReference type="ChEBI" id="CHEBI:57692"/>
    </ligand>
</feature>
<organism evidence="13 14">
    <name type="scientific">Hondaea fermentalgiana</name>
    <dbReference type="NCBI Taxonomy" id="2315210"/>
    <lineage>
        <taxon>Eukaryota</taxon>
        <taxon>Sar</taxon>
        <taxon>Stramenopiles</taxon>
        <taxon>Bigyra</taxon>
        <taxon>Labyrinthulomycetes</taxon>
        <taxon>Thraustochytrida</taxon>
        <taxon>Thraustochytriidae</taxon>
        <taxon>Hondaea</taxon>
    </lineage>
</organism>
<evidence type="ECO:0000256" key="4">
    <source>
        <dbReference type="ARBA" id="ARBA00022630"/>
    </source>
</evidence>
<feature type="binding site" evidence="10">
    <location>
        <position position="167"/>
    </location>
    <ligand>
        <name>FAD</name>
        <dbReference type="ChEBI" id="CHEBI:57692"/>
    </ligand>
</feature>
<keyword evidence="6 11" id="KW-0560">Oxidoreductase</keyword>
<dbReference type="SUPFAM" id="SSF52343">
    <property type="entry name" value="Ferredoxin reductase-like, C-terminal NADP-linked domain"/>
    <property type="match status" value="1"/>
</dbReference>
<dbReference type="InterPro" id="IPR001709">
    <property type="entry name" value="Flavoprot_Pyr_Nucl_cyt_Rdtase"/>
</dbReference>
<dbReference type="Gene3D" id="3.40.50.80">
    <property type="entry name" value="Nucleotide-binding domain of ferredoxin-NADP reductase (FNR) module"/>
    <property type="match status" value="1"/>
</dbReference>
<dbReference type="OrthoDB" id="432685at2759"/>
<evidence type="ECO:0000256" key="6">
    <source>
        <dbReference type="ARBA" id="ARBA00023002"/>
    </source>
</evidence>
<dbReference type="Gene3D" id="2.40.30.10">
    <property type="entry name" value="Translation factors"/>
    <property type="match status" value="1"/>
</dbReference>
<dbReference type="InterPro" id="IPR001433">
    <property type="entry name" value="OxRdtase_FAD/NAD-bd"/>
</dbReference>
<protein>
    <recommendedName>
        <fullName evidence="11">NADH-cytochrome b5 reductase</fullName>
        <ecNumber evidence="11">1.6.2.2</ecNumber>
    </recommendedName>
</protein>
<dbReference type="AlphaFoldDB" id="A0A2R5GCA1"/>
<dbReference type="PANTHER" id="PTHR19370:SF171">
    <property type="entry name" value="NADH-CYTOCHROME B5 REDUCTASE 2"/>
    <property type="match status" value="1"/>
</dbReference>
<dbReference type="FunCoup" id="A0A2R5GCA1">
    <property type="interactions" value="113"/>
</dbReference>
<evidence type="ECO:0000256" key="7">
    <source>
        <dbReference type="ARBA" id="ARBA00023027"/>
    </source>
</evidence>
<dbReference type="InterPro" id="IPR039261">
    <property type="entry name" value="FNR_nucleotide-bd"/>
</dbReference>
<reference evidence="13 14" key="1">
    <citation type="submission" date="2017-12" db="EMBL/GenBank/DDBJ databases">
        <title>Sequencing, de novo assembly and annotation of complete genome of a new Thraustochytrid species, strain FCC1311.</title>
        <authorList>
            <person name="Sedici K."/>
            <person name="Godart F."/>
            <person name="Aiese Cigliano R."/>
            <person name="Sanseverino W."/>
            <person name="Barakat M."/>
            <person name="Ortet P."/>
            <person name="Marechal E."/>
            <person name="Cagnac O."/>
            <person name="Amato A."/>
        </authorList>
    </citation>
    <scope>NUCLEOTIDE SEQUENCE [LARGE SCALE GENOMIC DNA]</scope>
</reference>
<keyword evidence="7 11" id="KW-0520">NAD</keyword>
<dbReference type="InterPro" id="IPR017938">
    <property type="entry name" value="Riboflavin_synthase-like_b-brl"/>
</dbReference>
<keyword evidence="5 10" id="KW-0274">FAD</keyword>
<feature type="domain" description="FAD-binding FR-type" evidence="12">
    <location>
        <begin position="87"/>
        <end position="192"/>
    </location>
</feature>
<evidence type="ECO:0000256" key="10">
    <source>
        <dbReference type="PIRSR" id="PIRSR601834-1"/>
    </source>
</evidence>
<dbReference type="EMBL" id="BEYU01000029">
    <property type="protein sequence ID" value="GBG27348.1"/>
    <property type="molecule type" value="Genomic_DNA"/>
</dbReference>
<feature type="binding site" evidence="10">
    <location>
        <position position="156"/>
    </location>
    <ligand>
        <name>FAD</name>
        <dbReference type="ChEBI" id="CHEBI:57692"/>
    </ligand>
</feature>
<evidence type="ECO:0000256" key="11">
    <source>
        <dbReference type="RuleBase" id="RU361226"/>
    </source>
</evidence>
<dbReference type="SUPFAM" id="SSF63380">
    <property type="entry name" value="Riboflavin synthase domain-like"/>
    <property type="match status" value="1"/>
</dbReference>
<dbReference type="EC" id="1.6.2.2" evidence="11"/>
<dbReference type="PRINTS" id="PR00406">
    <property type="entry name" value="CYTB5RDTASE"/>
</dbReference>
<dbReference type="PRINTS" id="PR00371">
    <property type="entry name" value="FPNCR"/>
</dbReference>
<dbReference type="InterPro" id="IPR017927">
    <property type="entry name" value="FAD-bd_FR_type"/>
</dbReference>
<dbReference type="InterPro" id="IPR008333">
    <property type="entry name" value="Cbr1-like_FAD-bd_dom"/>
</dbReference>
<keyword evidence="14" id="KW-1185">Reference proteome</keyword>
<dbReference type="Proteomes" id="UP000241890">
    <property type="component" value="Unassembled WGS sequence"/>
</dbReference>
<feature type="binding site" evidence="10">
    <location>
        <position position="140"/>
    </location>
    <ligand>
        <name>FAD</name>
        <dbReference type="ChEBI" id="CHEBI:57692"/>
    </ligand>
</feature>
<feature type="binding site" evidence="10">
    <location>
        <position position="139"/>
    </location>
    <ligand>
        <name>FAD</name>
        <dbReference type="ChEBI" id="CHEBI:57692"/>
    </ligand>
</feature>
<dbReference type="GO" id="GO:0005739">
    <property type="term" value="C:mitochondrion"/>
    <property type="evidence" value="ECO:0007669"/>
    <property type="project" value="UniProtKB-SubCell"/>
</dbReference>
<proteinExistence type="inferred from homology"/>
<comment type="caution">
    <text evidence="13">The sequence shown here is derived from an EMBL/GenBank/DDBJ whole genome shotgun (WGS) entry which is preliminary data.</text>
</comment>
<feature type="binding site" evidence="10">
    <location>
        <position position="209"/>
    </location>
    <ligand>
        <name>FAD</name>
        <dbReference type="ChEBI" id="CHEBI:57692"/>
    </ligand>
</feature>
<feature type="binding site" evidence="10">
    <location>
        <position position="168"/>
    </location>
    <ligand>
        <name>FAD</name>
        <dbReference type="ChEBI" id="CHEBI:57692"/>
    </ligand>
</feature>
<evidence type="ECO:0000256" key="5">
    <source>
        <dbReference type="ARBA" id="ARBA00022827"/>
    </source>
</evidence>
<comment type="catalytic activity">
    <reaction evidence="9 11">
        <text>2 Fe(III)-[cytochrome b5] + NADH = 2 Fe(II)-[cytochrome b5] + NAD(+) + H(+)</text>
        <dbReference type="Rhea" id="RHEA:46680"/>
        <dbReference type="Rhea" id="RHEA-COMP:10438"/>
        <dbReference type="Rhea" id="RHEA-COMP:10439"/>
        <dbReference type="ChEBI" id="CHEBI:15378"/>
        <dbReference type="ChEBI" id="CHEBI:29033"/>
        <dbReference type="ChEBI" id="CHEBI:29034"/>
        <dbReference type="ChEBI" id="CHEBI:57540"/>
        <dbReference type="ChEBI" id="CHEBI:57945"/>
        <dbReference type="EC" id="1.6.2.2"/>
    </reaction>
</comment>
<gene>
    <name evidence="13" type="ORF">FCC1311_035702</name>
</gene>
<comment type="cofactor">
    <cofactor evidence="1 10 11">
        <name>FAD</name>
        <dbReference type="ChEBI" id="CHEBI:57692"/>
    </cofactor>
</comment>
<dbReference type="GO" id="GO:0090524">
    <property type="term" value="F:cytochrome-b5 reductase activity, acting on NADH"/>
    <property type="evidence" value="ECO:0007669"/>
    <property type="project" value="UniProtKB-EC"/>
</dbReference>
<evidence type="ECO:0000256" key="1">
    <source>
        <dbReference type="ARBA" id="ARBA00001974"/>
    </source>
</evidence>
<evidence type="ECO:0000259" key="12">
    <source>
        <dbReference type="PROSITE" id="PS51384"/>
    </source>
</evidence>
<evidence type="ECO:0000256" key="8">
    <source>
        <dbReference type="ARBA" id="ARBA00023128"/>
    </source>
</evidence>
<dbReference type="PROSITE" id="PS51384">
    <property type="entry name" value="FAD_FR"/>
    <property type="match status" value="1"/>
</dbReference>
<evidence type="ECO:0000256" key="9">
    <source>
        <dbReference type="ARBA" id="ARBA00047682"/>
    </source>
</evidence>
<keyword evidence="8" id="KW-0496">Mitochondrion</keyword>
<dbReference type="FunFam" id="3.40.50.80:FF:000009">
    <property type="entry name" value="NADH-cytochrome b5 reductase"/>
    <property type="match status" value="1"/>
</dbReference>
<dbReference type="InParanoid" id="A0A2R5GCA1"/>
<dbReference type="FunFam" id="2.40.30.10:FF:000032">
    <property type="entry name" value="NADH-cytochrome b5 reductase"/>
    <property type="match status" value="1"/>
</dbReference>
<feature type="binding site" evidence="10">
    <location>
        <position position="158"/>
    </location>
    <ligand>
        <name>FAD</name>
        <dbReference type="ChEBI" id="CHEBI:57692"/>
    </ligand>
</feature>
<comment type="subcellular location">
    <subcellularLocation>
        <location evidence="2">Mitochondrion</location>
    </subcellularLocation>
</comment>
<accession>A0A2R5GCA1</accession>
<evidence type="ECO:0000313" key="13">
    <source>
        <dbReference type="EMBL" id="GBG27348.1"/>
    </source>
</evidence>
<dbReference type="InterPro" id="IPR001834">
    <property type="entry name" value="CBR-like"/>
</dbReference>
<name>A0A2R5GCA1_9STRA</name>
<evidence type="ECO:0000256" key="3">
    <source>
        <dbReference type="ARBA" id="ARBA00006105"/>
    </source>
</evidence>
<comment type="similarity">
    <text evidence="3 11">Belongs to the flavoprotein pyridine nucleotide cytochrome reductase family.</text>
</comment>
<dbReference type="CDD" id="cd06183">
    <property type="entry name" value="cyt_b5_reduct_like"/>
    <property type="match status" value="1"/>
</dbReference>
<evidence type="ECO:0000313" key="14">
    <source>
        <dbReference type="Proteomes" id="UP000241890"/>
    </source>
</evidence>
<dbReference type="Pfam" id="PF00175">
    <property type="entry name" value="NAD_binding_1"/>
    <property type="match status" value="1"/>
</dbReference>
<sequence length="336" mass="36800">MSATLALRAGLRVSRHGGLLARPMSTSSRPAMTTLVSKQQQRQRLFAAAGAFAAVGTLSAALAAPSWTQTEEAAPETSDLKQALSPKEFRSFKLLSVEQVSHNTKLLRFALPSDQHEAGLSVASCLVAKANIDGKNVIRPYTPVSLNHQRGYIDLLVKVYPQPGGVMSRHIDSLKPGDELEMKGPFPKIPYKKNMVKKIGMVAGGTGITPMLQVIREVLSNPDDNTEISMIFANVTEKDILLRDELEALQYLYPSFKVYYTLDKPPSKWKGGEGFVTEEMIREHLPTPNDDCKILVCGPKGLMDHVSGPKASKTDQGEVGGLCEKLGYNKDQVYKF</sequence>
<dbReference type="Pfam" id="PF00970">
    <property type="entry name" value="FAD_binding_6"/>
    <property type="match status" value="1"/>
</dbReference>
<dbReference type="PANTHER" id="PTHR19370">
    <property type="entry name" value="NADH-CYTOCHROME B5 REDUCTASE"/>
    <property type="match status" value="1"/>
</dbReference>
<evidence type="ECO:0000256" key="2">
    <source>
        <dbReference type="ARBA" id="ARBA00004173"/>
    </source>
</evidence>